<dbReference type="InterPro" id="IPR041588">
    <property type="entry name" value="Integrase_H2C2"/>
</dbReference>
<dbReference type="AlphaFoldDB" id="A0A7D9HYV8"/>
<accession>A0A7D9HYV8</accession>
<dbReference type="Pfam" id="PF18701">
    <property type="entry name" value="DUF5641"/>
    <property type="match status" value="1"/>
</dbReference>
<dbReference type="OrthoDB" id="5976685at2759"/>
<dbReference type="EMBL" id="CACRXK020002268">
    <property type="protein sequence ID" value="CAB3993482.1"/>
    <property type="molecule type" value="Genomic_DNA"/>
</dbReference>
<feature type="domain" description="DUF5641" evidence="2">
    <location>
        <begin position="566"/>
        <end position="662"/>
    </location>
</feature>
<evidence type="ECO:0000313" key="3">
    <source>
        <dbReference type="EMBL" id="CAB3993482.1"/>
    </source>
</evidence>
<dbReference type="Gene3D" id="1.10.340.70">
    <property type="match status" value="1"/>
</dbReference>
<sequence length="711" mass="81080">MSLSEGLARLRAIRGGHRAVLTKYLNELEELLATAEISEESLMRLEVLKQQIDGKQRTLNELDAKILNEIKIEDVEKEIDESEAIDIKVTVARERIERAKKQHATPQHTNIVENSQNTNDHVATNEDGSKTCPVRILFDSGSQRSYLTDDLKRKLNLNPIKTETLYLNTFGDSKHERKSCQLFNLNLRDRDNEITPIWALNFPVICSPLPSTVDIFDYQHIRGLDLADSSEIQDDHHSDTVDVLIGSDHYWSFMYGETIRGDSGPVAVSSKFGWVLSGQTELTNERECNEDAKNEEVKAPPKITHVLLNHDPTQATARIDKVMTIERYGSFQRLLRVTVIVLRFIKLLKSKISRGPQENRNEDVKDLNTAEVLWIRATQISCFPEEIKLLSDARKDTTGSRDSASKIIQFGLYLDEAGVLRSRGRLNESSLPLDSKNPIFLPNKHPFVNLLILHMHNEIKHSGVRDTLTTIRERFWILRGREVVKKLIRHCVVCRKYGGKPFKPQPTPDLPDFRVSSDPPFTHIGLDFAGPFFIKSMFETKPTENGESNPNVKAYVLLITCASTRRARRHKQVLDQFTKQWRREYLTGLREQSLAKSHKGNSGSTISQGEIVIVKNETTPRAFWKLARVEKLLPGRDGNVRAAEIKLGSKFVTRRPIEQLVPIEVKSTLADLETGQEVEKECIQDDDNLVVRSRRTAAVLGERRRREENIL</sequence>
<keyword evidence="4" id="KW-1185">Reference proteome</keyword>
<proteinExistence type="predicted"/>
<name>A0A7D9HYV8_PARCT</name>
<reference evidence="3" key="1">
    <citation type="submission" date="2020-04" db="EMBL/GenBank/DDBJ databases">
        <authorList>
            <person name="Alioto T."/>
            <person name="Alioto T."/>
            <person name="Gomez Garrido J."/>
        </authorList>
    </citation>
    <scope>NUCLEOTIDE SEQUENCE</scope>
    <source>
        <strain evidence="3">A484AB</strain>
    </source>
</reference>
<protein>
    <submittedName>
        <fullName evidence="3">Uncharacterized protein</fullName>
    </submittedName>
</protein>
<evidence type="ECO:0000313" key="4">
    <source>
        <dbReference type="Proteomes" id="UP001152795"/>
    </source>
</evidence>
<dbReference type="PROSITE" id="PS00141">
    <property type="entry name" value="ASP_PROTEASE"/>
    <property type="match status" value="1"/>
</dbReference>
<dbReference type="GO" id="GO:0004190">
    <property type="term" value="F:aspartic-type endopeptidase activity"/>
    <property type="evidence" value="ECO:0007669"/>
    <property type="project" value="InterPro"/>
</dbReference>
<dbReference type="PANTHER" id="PTHR47331">
    <property type="entry name" value="PHD-TYPE DOMAIN-CONTAINING PROTEIN"/>
    <property type="match status" value="1"/>
</dbReference>
<evidence type="ECO:0000259" key="1">
    <source>
        <dbReference type="Pfam" id="PF17921"/>
    </source>
</evidence>
<dbReference type="Proteomes" id="UP001152795">
    <property type="component" value="Unassembled WGS sequence"/>
</dbReference>
<dbReference type="GO" id="GO:0006508">
    <property type="term" value="P:proteolysis"/>
    <property type="evidence" value="ECO:0007669"/>
    <property type="project" value="InterPro"/>
</dbReference>
<dbReference type="InterPro" id="IPR001969">
    <property type="entry name" value="Aspartic_peptidase_AS"/>
</dbReference>
<organism evidence="3 4">
    <name type="scientific">Paramuricea clavata</name>
    <name type="common">Red gorgonian</name>
    <name type="synonym">Violescent sea-whip</name>
    <dbReference type="NCBI Taxonomy" id="317549"/>
    <lineage>
        <taxon>Eukaryota</taxon>
        <taxon>Metazoa</taxon>
        <taxon>Cnidaria</taxon>
        <taxon>Anthozoa</taxon>
        <taxon>Octocorallia</taxon>
        <taxon>Malacalcyonacea</taxon>
        <taxon>Plexauridae</taxon>
        <taxon>Paramuricea</taxon>
    </lineage>
</organism>
<comment type="caution">
    <text evidence="3">The sequence shown here is derived from an EMBL/GenBank/DDBJ whole genome shotgun (WGS) entry which is preliminary data.</text>
</comment>
<gene>
    <name evidence="3" type="ORF">PACLA_8A006163</name>
</gene>
<dbReference type="Pfam" id="PF17921">
    <property type="entry name" value="Integrase_H2C2"/>
    <property type="match status" value="1"/>
</dbReference>
<evidence type="ECO:0000259" key="2">
    <source>
        <dbReference type="Pfam" id="PF18701"/>
    </source>
</evidence>
<dbReference type="InterPro" id="IPR040676">
    <property type="entry name" value="DUF5641"/>
</dbReference>
<feature type="domain" description="Integrase zinc-binding" evidence="1">
    <location>
        <begin position="447"/>
        <end position="497"/>
    </location>
</feature>